<keyword evidence="4 6" id="KW-1133">Transmembrane helix</keyword>
<feature type="transmembrane region" description="Helical" evidence="6">
    <location>
        <begin position="441"/>
        <end position="459"/>
    </location>
</feature>
<organism evidence="7 8">
    <name type="scientific">Claveliimonas bilis</name>
    <dbReference type="NCBI Taxonomy" id="3028070"/>
    <lineage>
        <taxon>Bacteria</taxon>
        <taxon>Bacillati</taxon>
        <taxon>Bacillota</taxon>
        <taxon>Clostridia</taxon>
        <taxon>Lachnospirales</taxon>
        <taxon>Lachnospiraceae</taxon>
        <taxon>Claveliimonas</taxon>
    </lineage>
</organism>
<evidence type="ECO:0000313" key="8">
    <source>
        <dbReference type="Proteomes" id="UP001305815"/>
    </source>
</evidence>
<proteinExistence type="predicted"/>
<dbReference type="InterPro" id="IPR050833">
    <property type="entry name" value="Poly_Biosynth_Transport"/>
</dbReference>
<reference evidence="8" key="1">
    <citation type="journal article" date="2023" name="Int. J. Syst. Evol. Microbiol.">
        <title>Claveliimonas bilis gen. nov., sp. nov., deoxycholic acid-producing bacteria isolated from human faeces, and reclassification of Sellimonas monacensis Zenner et al. 2021 as Claveliimonas monacensis comb. nov.</title>
        <authorList>
            <person name="Hisatomi A."/>
            <person name="Kastawa N.W.E.P.G."/>
            <person name="Song I."/>
            <person name="Ohkuma M."/>
            <person name="Fukiya S."/>
            <person name="Sakamoto M."/>
        </authorList>
    </citation>
    <scope>NUCLEOTIDE SEQUENCE [LARGE SCALE GENOMIC DNA]</scope>
    <source>
        <strain evidence="8">12BBH14</strain>
    </source>
</reference>
<evidence type="ECO:0000256" key="5">
    <source>
        <dbReference type="ARBA" id="ARBA00023136"/>
    </source>
</evidence>
<feature type="transmembrane region" description="Helical" evidence="6">
    <location>
        <begin position="52"/>
        <end position="72"/>
    </location>
</feature>
<accession>A0ABN6Z4U3</accession>
<feature type="transmembrane region" description="Helical" evidence="6">
    <location>
        <begin position="302"/>
        <end position="328"/>
    </location>
</feature>
<feature type="transmembrane region" description="Helical" evidence="6">
    <location>
        <begin position="121"/>
        <end position="145"/>
    </location>
</feature>
<dbReference type="RefSeq" id="WP_316265144.1">
    <property type="nucleotide sequence ID" value="NZ_AP027742.1"/>
</dbReference>
<feature type="transmembrane region" description="Helical" evidence="6">
    <location>
        <begin position="93"/>
        <end position="115"/>
    </location>
</feature>
<comment type="subcellular location">
    <subcellularLocation>
        <location evidence="1">Cell membrane</location>
        <topology evidence="1">Multi-pass membrane protein</topology>
    </subcellularLocation>
</comment>
<evidence type="ECO:0000256" key="6">
    <source>
        <dbReference type="SAM" id="Phobius"/>
    </source>
</evidence>
<dbReference type="Proteomes" id="UP001305815">
    <property type="component" value="Chromosome"/>
</dbReference>
<protein>
    <submittedName>
        <fullName evidence="7">Oligosaccharide transporter</fullName>
    </submittedName>
</protein>
<feature type="transmembrane region" description="Helical" evidence="6">
    <location>
        <begin position="270"/>
        <end position="290"/>
    </location>
</feature>
<feature type="transmembrane region" description="Helical" evidence="6">
    <location>
        <begin position="377"/>
        <end position="396"/>
    </location>
</feature>
<gene>
    <name evidence="7" type="primary">cps2I</name>
    <name evidence="7" type="ORF">Lac1_23290</name>
</gene>
<keyword evidence="3 6" id="KW-0812">Transmembrane</keyword>
<dbReference type="PANTHER" id="PTHR30250:SF26">
    <property type="entry name" value="PSMA PROTEIN"/>
    <property type="match status" value="1"/>
</dbReference>
<keyword evidence="2" id="KW-1003">Cell membrane</keyword>
<dbReference type="EMBL" id="AP027742">
    <property type="protein sequence ID" value="BDZ78146.1"/>
    <property type="molecule type" value="Genomic_DNA"/>
</dbReference>
<evidence type="ECO:0000256" key="1">
    <source>
        <dbReference type="ARBA" id="ARBA00004651"/>
    </source>
</evidence>
<feature type="transmembrane region" description="Helical" evidence="6">
    <location>
        <begin position="340"/>
        <end position="356"/>
    </location>
</feature>
<feature type="transmembrane region" description="Helical" evidence="6">
    <location>
        <begin position="9"/>
        <end position="32"/>
    </location>
</feature>
<name>A0ABN6Z4U3_9FIRM</name>
<evidence type="ECO:0000313" key="7">
    <source>
        <dbReference type="EMBL" id="BDZ78146.1"/>
    </source>
</evidence>
<keyword evidence="5 6" id="KW-0472">Membrane</keyword>
<feature type="transmembrane region" description="Helical" evidence="6">
    <location>
        <begin position="187"/>
        <end position="207"/>
    </location>
</feature>
<dbReference type="PANTHER" id="PTHR30250">
    <property type="entry name" value="PST FAMILY PREDICTED COLANIC ACID TRANSPORTER"/>
    <property type="match status" value="1"/>
</dbReference>
<evidence type="ECO:0000256" key="4">
    <source>
        <dbReference type="ARBA" id="ARBA00022989"/>
    </source>
</evidence>
<feature type="transmembrane region" description="Helical" evidence="6">
    <location>
        <begin position="157"/>
        <end position="181"/>
    </location>
</feature>
<evidence type="ECO:0000256" key="2">
    <source>
        <dbReference type="ARBA" id="ARBA00022475"/>
    </source>
</evidence>
<feature type="transmembrane region" description="Helical" evidence="6">
    <location>
        <begin position="465"/>
        <end position="488"/>
    </location>
</feature>
<keyword evidence="8" id="KW-1185">Reference proteome</keyword>
<feature type="transmembrane region" description="Helical" evidence="6">
    <location>
        <begin position="244"/>
        <end position="264"/>
    </location>
</feature>
<sequence>MKKGRTTQFFYSTIVTAIYQFIIMISGFIVPRVMLVAYGSELNGLVSSINQFISYFSLVEAGLAAAIVYSLYEPLATRNLDKINRILSAAKKYYYQCGYIFTFLVIILAATYPLFNNTKQLSYIQIFILVIALGAKSFFDFFTLAKYRVLLTADQKVYIISAASIVYQIIYILIISILAFFRVSIVLVYLFAIIAVYSRTVILKTYVCRKYSEIRYDLEPDKSALDKRWDALYQQMLGATQSSVPVVLATFFCSLSLVSVYTIYNMVMSGINGIMSIFISGLGASFGDVLAKKEQNTLERSYNLFVFVYSCINTFVYSVTTVLIVDFVKIYTSDIHDQNYIFPVLGVLMALNGYLYNMKTPQGMLIGSAGHYKETRVQCTIQVLIIIIGGLILTPLYKLTGIMIASCLSNIYRCIDLIYYVPHNILNVKSTYTFKNVCLSLMGYIIIISVGFLFVKVAVVDITSWIIKALIVSIISIGIIGITAVAFYKNELKQSIKVIKRFIKEIRC</sequence>
<evidence type="ECO:0000256" key="3">
    <source>
        <dbReference type="ARBA" id="ARBA00022692"/>
    </source>
</evidence>